<keyword evidence="2" id="KW-1185">Reference proteome</keyword>
<sequence>MTFPVHALLSIALTPRALSALLTNVFVFLMSTVPRKYSAAEASGGLVFINSNMGWNPLHDALLFQPKHFGQKIVPSTESPF</sequence>
<dbReference type="AlphaFoldDB" id="A0A8X7BGP5"/>
<name>A0A8X7BGP5_TRICX</name>
<dbReference type="Proteomes" id="UP000887159">
    <property type="component" value="Unassembled WGS sequence"/>
</dbReference>
<dbReference type="EMBL" id="BMAU01021390">
    <property type="protein sequence ID" value="GFY29869.1"/>
    <property type="molecule type" value="Genomic_DNA"/>
</dbReference>
<protein>
    <submittedName>
        <fullName evidence="1">Uncharacterized protein</fullName>
    </submittedName>
</protein>
<reference evidence="1" key="1">
    <citation type="submission" date="2020-08" db="EMBL/GenBank/DDBJ databases">
        <title>Multicomponent nature underlies the extraordinary mechanical properties of spider dragline silk.</title>
        <authorList>
            <person name="Kono N."/>
            <person name="Nakamura H."/>
            <person name="Mori M."/>
            <person name="Yoshida Y."/>
            <person name="Ohtoshi R."/>
            <person name="Malay A.D."/>
            <person name="Moran D.A.P."/>
            <person name="Tomita M."/>
            <person name="Numata K."/>
            <person name="Arakawa K."/>
        </authorList>
    </citation>
    <scope>NUCLEOTIDE SEQUENCE</scope>
</reference>
<comment type="caution">
    <text evidence="1">The sequence shown here is derived from an EMBL/GenBank/DDBJ whole genome shotgun (WGS) entry which is preliminary data.</text>
</comment>
<evidence type="ECO:0000313" key="2">
    <source>
        <dbReference type="Proteomes" id="UP000887159"/>
    </source>
</evidence>
<evidence type="ECO:0000313" key="1">
    <source>
        <dbReference type="EMBL" id="GFY29869.1"/>
    </source>
</evidence>
<organism evidence="1 2">
    <name type="scientific">Trichonephila clavipes</name>
    <name type="common">Golden silk orbweaver</name>
    <name type="synonym">Nephila clavipes</name>
    <dbReference type="NCBI Taxonomy" id="2585209"/>
    <lineage>
        <taxon>Eukaryota</taxon>
        <taxon>Metazoa</taxon>
        <taxon>Ecdysozoa</taxon>
        <taxon>Arthropoda</taxon>
        <taxon>Chelicerata</taxon>
        <taxon>Arachnida</taxon>
        <taxon>Araneae</taxon>
        <taxon>Araneomorphae</taxon>
        <taxon>Entelegynae</taxon>
        <taxon>Araneoidea</taxon>
        <taxon>Nephilidae</taxon>
        <taxon>Trichonephila</taxon>
    </lineage>
</organism>
<gene>
    <name evidence="1" type="ORF">TNCV_4071821</name>
</gene>
<accession>A0A8X7BGP5</accession>
<proteinExistence type="predicted"/>